<dbReference type="AlphaFoldDB" id="A0A0E1X1J5"/>
<gene>
    <name evidence="1" type="ORF">BALG_01065</name>
</gene>
<dbReference type="EMBL" id="EQ999546">
    <property type="protein sequence ID" value="EEZ30945.1"/>
    <property type="molecule type" value="Genomic_DNA"/>
</dbReference>
<dbReference type="Proteomes" id="UP000004659">
    <property type="component" value="Unassembled WGS sequence"/>
</dbReference>
<dbReference type="RefSeq" id="WP_002963932.1">
    <property type="nucleotide sequence ID" value="NZ_EQ999546.1"/>
</dbReference>
<protein>
    <submittedName>
        <fullName evidence="1">Uncharacterized protein</fullName>
    </submittedName>
</protein>
<name>A0A0E1X1J5_9HYPH</name>
<sequence length="131" mass="14443">MNEEYKSLPKVIKVVDDYQIVINRGSESGITLGSRFLIFGGGEELRDPDTGENLGMLEIVRGKAKVVHVQAKMSTLDSDEYSVTPGKKRVIKRQGGVWSFSGQAGTEEVTEGEERHKTELEATVGDYARPI</sequence>
<dbReference type="GeneID" id="93016816"/>
<proteinExistence type="predicted"/>
<organism evidence="1">
    <name type="scientific">Brucella pinnipedialis M292/94/1</name>
    <dbReference type="NCBI Taxonomy" id="520462"/>
    <lineage>
        <taxon>Bacteria</taxon>
        <taxon>Pseudomonadati</taxon>
        <taxon>Pseudomonadota</taxon>
        <taxon>Alphaproteobacteria</taxon>
        <taxon>Hyphomicrobiales</taxon>
        <taxon>Brucellaceae</taxon>
        <taxon>Brucella/Ochrobactrum group</taxon>
        <taxon>Brucella</taxon>
    </lineage>
</organism>
<dbReference type="SMR" id="A0A0E1X1J5"/>
<accession>A0A0E1X1J5</accession>
<evidence type="ECO:0000313" key="1">
    <source>
        <dbReference type="EMBL" id="EEZ30945.1"/>
    </source>
</evidence>
<dbReference type="HOGENOM" id="CLU_155956_0_0_5"/>
<reference evidence="1" key="1">
    <citation type="submission" date="2009-01" db="EMBL/GenBank/DDBJ databases">
        <title>The Genome Sequence of Brucella pinnipedialis M292/94/1.</title>
        <authorList>
            <consortium name="The Broad Institute Genome Sequencing Platform"/>
            <person name="Ward D."/>
            <person name="Young S.K."/>
            <person name="Kodira C.D."/>
            <person name="Zeng Q."/>
            <person name="Koehrsen M."/>
            <person name="Alvarado L."/>
            <person name="Berlin A."/>
            <person name="Borenstein D."/>
            <person name="Chen Z."/>
            <person name="Engels R."/>
            <person name="Freedman E."/>
            <person name="Gellesch M."/>
            <person name="Goldberg J."/>
            <person name="Griggs A."/>
            <person name="Gujja S."/>
            <person name="Heiman D."/>
            <person name="Hepburn T."/>
            <person name="Howarth C."/>
            <person name="Jen D."/>
            <person name="Larson L."/>
            <person name="Lewis B."/>
            <person name="Mehta T."/>
            <person name="Park D."/>
            <person name="Pearson M."/>
            <person name="Roberts A."/>
            <person name="Saif S."/>
            <person name="Shea T."/>
            <person name="Shenoy N."/>
            <person name="Sisk P."/>
            <person name="Stolte C."/>
            <person name="Sykes S."/>
            <person name="Walk T."/>
            <person name="White J."/>
            <person name="Yandava C."/>
            <person name="Whatmore A.M."/>
            <person name="Perrett L.L."/>
            <person name="O'Callaghan D."/>
            <person name="Nusbaum C."/>
            <person name="Galagan J."/>
            <person name="Birren B."/>
        </authorList>
    </citation>
    <scope>NUCLEOTIDE SEQUENCE [LARGE SCALE GENOMIC DNA]</scope>
    <source>
        <strain evidence="1">M292/94/1</strain>
    </source>
</reference>